<keyword evidence="2 6" id="KW-0120">Carbon dioxide fixation</keyword>
<feature type="domain" description="BMC" evidence="7">
    <location>
        <begin position="4"/>
        <end position="91"/>
    </location>
</feature>
<dbReference type="HAMAP" id="MF_00854">
    <property type="entry name" value="CcmK"/>
    <property type="match status" value="1"/>
</dbReference>
<dbReference type="GO" id="GO:0015977">
    <property type="term" value="P:carbon fixation"/>
    <property type="evidence" value="ECO:0007669"/>
    <property type="project" value="UniProtKB-UniRule"/>
</dbReference>
<dbReference type="OrthoDB" id="7057533at2"/>
<keyword evidence="1 6" id="KW-0602">Photosynthesis</keyword>
<dbReference type="InterPro" id="IPR044872">
    <property type="entry name" value="CcmK/CsoS1_BMC"/>
</dbReference>
<gene>
    <name evidence="6" type="primary">ccmK</name>
    <name evidence="8" type="ORF">DYY88_17770</name>
</gene>
<keyword evidence="4 6" id="KW-1282">Carboxysome</keyword>
<comment type="subunit">
    <text evidence="6">Homohexamer. Interacts with CcmN and CcmO in the carboxysome.</text>
</comment>
<dbReference type="GO" id="GO:0031470">
    <property type="term" value="C:carboxysome"/>
    <property type="evidence" value="ECO:0007669"/>
    <property type="project" value="UniProtKB-SubCell"/>
</dbReference>
<keyword evidence="5" id="KW-1283">Bacterial microcompartment</keyword>
<dbReference type="SMART" id="SM00877">
    <property type="entry name" value="BMC"/>
    <property type="match status" value="1"/>
</dbReference>
<dbReference type="Pfam" id="PF00936">
    <property type="entry name" value="BMC"/>
    <property type="match status" value="1"/>
</dbReference>
<dbReference type="InterPro" id="IPR000249">
    <property type="entry name" value="BMC_dom"/>
</dbReference>
<keyword evidence="9" id="KW-1185">Reference proteome</keyword>
<organism evidence="8 9">
    <name type="scientific">Leptolyngbya iicbica LK</name>
    <dbReference type="NCBI Taxonomy" id="2294035"/>
    <lineage>
        <taxon>Bacteria</taxon>
        <taxon>Bacillati</taxon>
        <taxon>Cyanobacteriota</taxon>
        <taxon>Cyanophyceae</taxon>
        <taxon>Leptolyngbyales</taxon>
        <taxon>Leptolyngbyaceae</taxon>
        <taxon>Leptolyngbya group</taxon>
        <taxon>Leptolyngbya</taxon>
        <taxon>Leptolyngbya iicbica</taxon>
    </lineage>
</organism>
<dbReference type="PROSITE" id="PS51930">
    <property type="entry name" value="BMC_2"/>
    <property type="match status" value="1"/>
</dbReference>
<evidence type="ECO:0000256" key="4">
    <source>
        <dbReference type="ARBA" id="ARBA00023669"/>
    </source>
</evidence>
<dbReference type="PANTHER" id="PTHR33941">
    <property type="entry name" value="PROPANEDIOL UTILIZATION PROTEIN PDUA"/>
    <property type="match status" value="1"/>
</dbReference>
<comment type="similarity">
    <text evidence="6">Belongs to the bacterial microcompartments protein family. CcmK subfamily.</text>
</comment>
<sequence length="114" mass="12496">MPFAVGVIETYGFPAMLAVADAMVKAGRVTIVKYEQADSGRQFVCIRGPVSEVKRAVEAGLIVGSDLPNEGCVTTHYIVPNPPENLEVVLPIDFTEASEEFWIEEIRDNRLPGF</sequence>
<dbReference type="GO" id="GO:0043886">
    <property type="term" value="F:structural constituent of carboxysome shell"/>
    <property type="evidence" value="ECO:0007669"/>
    <property type="project" value="UniProtKB-UniRule"/>
</dbReference>
<dbReference type="EMBL" id="QVFV01000005">
    <property type="protein sequence ID" value="RZM76518.1"/>
    <property type="molecule type" value="Genomic_DNA"/>
</dbReference>
<dbReference type="SUPFAM" id="SSF143414">
    <property type="entry name" value="CcmK-like"/>
    <property type="match status" value="1"/>
</dbReference>
<evidence type="ECO:0000256" key="2">
    <source>
        <dbReference type="ARBA" id="ARBA00023300"/>
    </source>
</evidence>
<dbReference type="RefSeq" id="WP_044151414.1">
    <property type="nucleotide sequence ID" value="NZ_QVFV01000005.1"/>
</dbReference>
<reference evidence="8 9" key="1">
    <citation type="submission" date="2018-11" db="EMBL/GenBank/DDBJ databases">
        <title>Whole genome sequencing of an environmental sample.</title>
        <authorList>
            <person name="Sarangi A.N."/>
            <person name="Singh D."/>
            <person name="Tripathy S."/>
        </authorList>
    </citation>
    <scope>NUCLEOTIDE SEQUENCE [LARGE SCALE GENOMIC DNA]</scope>
    <source>
        <strain evidence="8 9">Lakshadweep</strain>
    </source>
</reference>
<dbReference type="InterPro" id="IPR037233">
    <property type="entry name" value="CcmK-like_sf"/>
</dbReference>
<dbReference type="AlphaFoldDB" id="A0A4Q7E3W4"/>
<comment type="domain">
    <text evidence="6">The tight homohexamer forms a small pore which is positively charged.</text>
</comment>
<comment type="function">
    <text evidence="6">One of the shell proteins of the carboxysome, a polyhedral inclusion where RuBisCO (ribulose bisphosphate carboxylase, rbcL-rbcS) is sequestered. Assembles into hexamers which make sheets that form the facets of the polyhedral carboxysome. The hexamer central pore probably regulates metabolite flux.</text>
</comment>
<dbReference type="Gene3D" id="3.30.70.1710">
    <property type="match status" value="1"/>
</dbReference>
<accession>A0A4Q7E3W4</accession>
<evidence type="ECO:0000256" key="1">
    <source>
        <dbReference type="ARBA" id="ARBA00022531"/>
    </source>
</evidence>
<dbReference type="Proteomes" id="UP000292459">
    <property type="component" value="Unassembled WGS sequence"/>
</dbReference>
<dbReference type="PANTHER" id="PTHR33941:SF13">
    <property type="entry name" value="CARBOXYSOME SHELL PROTEIN CCMK4"/>
    <property type="match status" value="1"/>
</dbReference>
<evidence type="ECO:0000256" key="6">
    <source>
        <dbReference type="HAMAP-Rule" id="MF_00854"/>
    </source>
</evidence>
<evidence type="ECO:0000256" key="5">
    <source>
        <dbReference type="ARBA" id="ARBA00024446"/>
    </source>
</evidence>
<evidence type="ECO:0000313" key="9">
    <source>
        <dbReference type="Proteomes" id="UP000292459"/>
    </source>
</evidence>
<dbReference type="CDD" id="cd07057">
    <property type="entry name" value="BMC_CcmK"/>
    <property type="match status" value="1"/>
</dbReference>
<evidence type="ECO:0000259" key="7">
    <source>
        <dbReference type="PROSITE" id="PS51930"/>
    </source>
</evidence>
<evidence type="ECO:0000256" key="3">
    <source>
        <dbReference type="ARBA" id="ARBA00023587"/>
    </source>
</evidence>
<comment type="caution">
    <text evidence="8">The sequence shown here is derived from an EMBL/GenBank/DDBJ whole genome shotgun (WGS) entry which is preliminary data.</text>
</comment>
<comment type="subcellular location">
    <subcellularLocation>
        <location evidence="3 6">Carboxysome</location>
    </subcellularLocation>
</comment>
<dbReference type="GO" id="GO:0015979">
    <property type="term" value="P:photosynthesis"/>
    <property type="evidence" value="ECO:0007669"/>
    <property type="project" value="UniProtKB-KW"/>
</dbReference>
<name>A0A4Q7E3W4_9CYAN</name>
<dbReference type="InterPro" id="IPR050575">
    <property type="entry name" value="BMC_shell"/>
</dbReference>
<proteinExistence type="inferred from homology"/>
<evidence type="ECO:0000313" key="8">
    <source>
        <dbReference type="EMBL" id="RZM76518.1"/>
    </source>
</evidence>
<protein>
    <recommendedName>
        <fullName evidence="6">Carboxysome shell protein CcmK</fullName>
    </recommendedName>
    <alternativeName>
        <fullName evidence="6">Carbon dioxide-concentrating mechanism protein CcmK</fullName>
    </alternativeName>
</protein>
<dbReference type="InterPro" id="IPR046380">
    <property type="entry name" value="CcmK"/>
</dbReference>